<name>A0A225DPG1_9BACT</name>
<dbReference type="InterPro" id="IPR014284">
    <property type="entry name" value="RNA_pol_sigma-70_dom"/>
</dbReference>
<dbReference type="NCBIfam" id="TIGR02937">
    <property type="entry name" value="sigma70-ECF"/>
    <property type="match status" value="1"/>
</dbReference>
<dbReference type="InterPro" id="IPR013325">
    <property type="entry name" value="RNA_pol_sigma_r2"/>
</dbReference>
<dbReference type="Gene3D" id="1.10.1740.10">
    <property type="match status" value="1"/>
</dbReference>
<feature type="domain" description="RNA polymerase sigma-70 region 2" evidence="6">
    <location>
        <begin position="2"/>
        <end position="69"/>
    </location>
</feature>
<dbReference type="PANTHER" id="PTHR43133:SF8">
    <property type="entry name" value="RNA POLYMERASE SIGMA FACTOR HI_1459-RELATED"/>
    <property type="match status" value="1"/>
</dbReference>
<dbReference type="InterPro" id="IPR007627">
    <property type="entry name" value="RNA_pol_sigma70_r2"/>
</dbReference>
<keyword evidence="3" id="KW-0238">DNA-binding</keyword>
<evidence type="ECO:0000256" key="2">
    <source>
        <dbReference type="ARBA" id="ARBA00023082"/>
    </source>
</evidence>
<dbReference type="GO" id="GO:0003677">
    <property type="term" value="F:DNA binding"/>
    <property type="evidence" value="ECO:0007669"/>
    <property type="project" value="UniProtKB-KW"/>
</dbReference>
<sequence length="173" mass="19995">MRLYGPVVYGFARKRGLGDADAADLMQEVLRSVARNAETMEYDSKHGTFRGWLFTVTRDKICNFLSAQKNRPRRTGDSRFPITPVPDREAEPDSDWDIEYQRQLAAKAMDRVKHVFRSSIWQAFWKTAVDDRPAQDVGLELKMTPGAVYVAKCRVLTRLREEVQRLRAEAEAW</sequence>
<proteinExistence type="predicted"/>
<evidence type="ECO:0000256" key="4">
    <source>
        <dbReference type="ARBA" id="ARBA00023163"/>
    </source>
</evidence>
<accession>A0A225DPG1</accession>
<keyword evidence="2" id="KW-0731">Sigma factor</keyword>
<keyword evidence="1" id="KW-0805">Transcription regulation</keyword>
<protein>
    <submittedName>
        <fullName evidence="7">Transcriptional control</fullName>
    </submittedName>
</protein>
<dbReference type="SUPFAM" id="SSF88946">
    <property type="entry name" value="Sigma2 domain of RNA polymerase sigma factors"/>
    <property type="match status" value="1"/>
</dbReference>
<evidence type="ECO:0000256" key="5">
    <source>
        <dbReference type="SAM" id="MobiDB-lite"/>
    </source>
</evidence>
<dbReference type="Pfam" id="PF04542">
    <property type="entry name" value="Sigma70_r2"/>
    <property type="match status" value="1"/>
</dbReference>
<dbReference type="Proteomes" id="UP000214646">
    <property type="component" value="Unassembled WGS sequence"/>
</dbReference>
<dbReference type="GO" id="GO:0016987">
    <property type="term" value="F:sigma factor activity"/>
    <property type="evidence" value="ECO:0007669"/>
    <property type="project" value="UniProtKB-KW"/>
</dbReference>
<dbReference type="EMBL" id="NIDE01000014">
    <property type="protein sequence ID" value="OWK38245.1"/>
    <property type="molecule type" value="Genomic_DNA"/>
</dbReference>
<comment type="caution">
    <text evidence="7">The sequence shown here is derived from an EMBL/GenBank/DDBJ whole genome shotgun (WGS) entry which is preliminary data.</text>
</comment>
<evidence type="ECO:0000259" key="6">
    <source>
        <dbReference type="Pfam" id="PF04542"/>
    </source>
</evidence>
<feature type="region of interest" description="Disordered" evidence="5">
    <location>
        <begin position="71"/>
        <end position="93"/>
    </location>
</feature>
<gene>
    <name evidence="7" type="ORF">FRUB_07365</name>
</gene>
<evidence type="ECO:0000313" key="8">
    <source>
        <dbReference type="Proteomes" id="UP000214646"/>
    </source>
</evidence>
<evidence type="ECO:0000256" key="3">
    <source>
        <dbReference type="ARBA" id="ARBA00023125"/>
    </source>
</evidence>
<organism evidence="7 8">
    <name type="scientific">Fimbriiglobus ruber</name>
    <dbReference type="NCBI Taxonomy" id="1908690"/>
    <lineage>
        <taxon>Bacteria</taxon>
        <taxon>Pseudomonadati</taxon>
        <taxon>Planctomycetota</taxon>
        <taxon>Planctomycetia</taxon>
        <taxon>Gemmatales</taxon>
        <taxon>Gemmataceae</taxon>
        <taxon>Fimbriiglobus</taxon>
    </lineage>
</organism>
<evidence type="ECO:0000256" key="1">
    <source>
        <dbReference type="ARBA" id="ARBA00023015"/>
    </source>
</evidence>
<dbReference type="PANTHER" id="PTHR43133">
    <property type="entry name" value="RNA POLYMERASE ECF-TYPE SIGMA FACTO"/>
    <property type="match status" value="1"/>
</dbReference>
<dbReference type="InterPro" id="IPR039425">
    <property type="entry name" value="RNA_pol_sigma-70-like"/>
</dbReference>
<dbReference type="AlphaFoldDB" id="A0A225DPG1"/>
<dbReference type="GO" id="GO:0006352">
    <property type="term" value="P:DNA-templated transcription initiation"/>
    <property type="evidence" value="ECO:0007669"/>
    <property type="project" value="InterPro"/>
</dbReference>
<evidence type="ECO:0000313" key="7">
    <source>
        <dbReference type="EMBL" id="OWK38245.1"/>
    </source>
</evidence>
<keyword evidence="8" id="KW-1185">Reference proteome</keyword>
<keyword evidence="4" id="KW-0804">Transcription</keyword>
<reference evidence="8" key="1">
    <citation type="submission" date="2017-06" db="EMBL/GenBank/DDBJ databases">
        <title>Genome analysis of Fimbriiglobus ruber SP5, the first member of the order Planctomycetales with confirmed chitinolytic capability.</title>
        <authorList>
            <person name="Ravin N.V."/>
            <person name="Rakitin A.L."/>
            <person name="Ivanova A.A."/>
            <person name="Beletsky A.V."/>
            <person name="Kulichevskaya I.S."/>
            <person name="Mardanov A.V."/>
            <person name="Dedysh S.N."/>
        </authorList>
    </citation>
    <scope>NUCLEOTIDE SEQUENCE [LARGE SCALE GENOMIC DNA]</scope>
    <source>
        <strain evidence="8">SP5</strain>
    </source>
</reference>